<dbReference type="EMBL" id="CM000780">
    <property type="protein sequence ID" value="AQK51771.1"/>
    <property type="molecule type" value="Genomic_DNA"/>
</dbReference>
<dbReference type="PANTHER" id="PTHR18952">
    <property type="entry name" value="CARBONIC ANHYDRASE"/>
    <property type="match status" value="1"/>
</dbReference>
<reference evidence="5" key="4">
    <citation type="submission" date="2021-05" db="UniProtKB">
        <authorList>
            <consortium name="EnsemblPlants"/>
        </authorList>
    </citation>
    <scope>IDENTIFICATION</scope>
    <source>
        <strain evidence="5">cv. B73</strain>
    </source>
</reference>
<evidence type="ECO:0000313" key="5">
    <source>
        <dbReference type="EnsemblPlants" id="Zm00001eb176620_P001"/>
    </source>
</evidence>
<feature type="signal peptide" evidence="2">
    <location>
        <begin position="1"/>
        <end position="28"/>
    </location>
</feature>
<feature type="compositionally biased region" description="Low complexity" evidence="1">
    <location>
        <begin position="283"/>
        <end position="304"/>
    </location>
</feature>
<dbReference type="InterPro" id="IPR001148">
    <property type="entry name" value="CA_dom"/>
</dbReference>
<feature type="region of interest" description="Disordered" evidence="1">
    <location>
        <begin position="277"/>
        <end position="309"/>
    </location>
</feature>
<evidence type="ECO:0000259" key="3">
    <source>
        <dbReference type="PROSITE" id="PS51144"/>
    </source>
</evidence>
<reference evidence="5" key="3">
    <citation type="submission" date="2019-07" db="EMBL/GenBank/DDBJ databases">
        <authorList>
            <person name="Seetharam A."/>
            <person name="Woodhouse M."/>
            <person name="Cannon E."/>
        </authorList>
    </citation>
    <scope>NUCLEOTIDE SEQUENCE [LARGE SCALE GENOMIC DNA]</scope>
    <source>
        <strain evidence="5">cv. B73</strain>
    </source>
</reference>
<dbReference type="GO" id="GO:0016836">
    <property type="term" value="F:hydro-lyase activity"/>
    <property type="evidence" value="ECO:0000318"/>
    <property type="project" value="GO_Central"/>
</dbReference>
<dbReference type="Proteomes" id="UP000007305">
    <property type="component" value="Chromosome 4"/>
</dbReference>
<dbReference type="InterPro" id="IPR023561">
    <property type="entry name" value="Carbonic_anhydrase_a-class"/>
</dbReference>
<dbReference type="InterPro" id="IPR036398">
    <property type="entry name" value="CA_dom_sf"/>
</dbReference>
<dbReference type="Gramene" id="Zm00001eb176620_T001">
    <property type="protein sequence ID" value="Zm00001eb176620_P001"/>
    <property type="gene ID" value="Zm00001eb176620"/>
</dbReference>
<reference evidence="6" key="1">
    <citation type="journal article" date="2009" name="Science">
        <title>The B73 maize genome: complexity, diversity, and dynamics.</title>
        <authorList>
            <person name="Schnable P.S."/>
            <person name="Ware D."/>
            <person name="Fulton R.S."/>
            <person name="Stein J.C."/>
            <person name="Wei F."/>
            <person name="Pasternak S."/>
            <person name="Liang C."/>
            <person name="Zhang J."/>
            <person name="Fulton L."/>
            <person name="Graves T.A."/>
            <person name="Minx P."/>
            <person name="Reily A.D."/>
            <person name="Courtney L."/>
            <person name="Kruchowski S.S."/>
            <person name="Tomlinson C."/>
            <person name="Strong C."/>
            <person name="Delehaunty K."/>
            <person name="Fronick C."/>
            <person name="Courtney B."/>
            <person name="Rock S.M."/>
            <person name="Belter E."/>
            <person name="Du F."/>
            <person name="Kim K."/>
            <person name="Abbott R.M."/>
            <person name="Cotton M."/>
            <person name="Levy A."/>
            <person name="Marchetto P."/>
            <person name="Ochoa K."/>
            <person name="Jackson S.M."/>
            <person name="Gillam B."/>
            <person name="Chen W."/>
            <person name="Yan L."/>
            <person name="Higginbotham J."/>
            <person name="Cardenas M."/>
            <person name="Waligorski J."/>
            <person name="Applebaum E."/>
            <person name="Phelps L."/>
            <person name="Falcone J."/>
            <person name="Kanchi K."/>
            <person name="Thane T."/>
            <person name="Scimone A."/>
            <person name="Thane N."/>
            <person name="Henke J."/>
            <person name="Wang T."/>
            <person name="Ruppert J."/>
            <person name="Shah N."/>
            <person name="Rotter K."/>
            <person name="Hodges J."/>
            <person name="Ingenthron E."/>
            <person name="Cordes M."/>
            <person name="Kohlberg S."/>
            <person name="Sgro J."/>
            <person name="Delgado B."/>
            <person name="Mead K."/>
            <person name="Chinwalla A."/>
            <person name="Leonard S."/>
            <person name="Crouse K."/>
            <person name="Collura K."/>
            <person name="Kudrna D."/>
            <person name="Currie J."/>
            <person name="He R."/>
            <person name="Angelova A."/>
            <person name="Rajasekar S."/>
            <person name="Mueller T."/>
            <person name="Lomeli R."/>
            <person name="Scara G."/>
            <person name="Ko A."/>
            <person name="Delaney K."/>
            <person name="Wissotski M."/>
            <person name="Lopez G."/>
            <person name="Campos D."/>
            <person name="Braidotti M."/>
            <person name="Ashley E."/>
            <person name="Golser W."/>
            <person name="Kim H."/>
            <person name="Lee S."/>
            <person name="Lin J."/>
            <person name="Dujmic Z."/>
            <person name="Kim W."/>
            <person name="Talag J."/>
            <person name="Zuccolo A."/>
            <person name="Fan C."/>
            <person name="Sebastian A."/>
            <person name="Kramer M."/>
            <person name="Spiegel L."/>
            <person name="Nascimento L."/>
            <person name="Zutavern T."/>
            <person name="Miller B."/>
            <person name="Ambroise C."/>
            <person name="Muller S."/>
            <person name="Spooner W."/>
            <person name="Narechania A."/>
            <person name="Ren L."/>
            <person name="Wei S."/>
            <person name="Kumari S."/>
            <person name="Faga B."/>
            <person name="Levy M.J."/>
            <person name="McMahan L."/>
            <person name="Van Buren P."/>
            <person name="Vaughn M.W."/>
            <person name="Ying K."/>
            <person name="Yeh C.-T."/>
            <person name="Emrich S.J."/>
            <person name="Jia Y."/>
            <person name="Kalyanaraman A."/>
            <person name="Hsia A.-P."/>
            <person name="Barbazuk W.B."/>
            <person name="Baucom R.S."/>
            <person name="Brutnell T.P."/>
            <person name="Carpita N.C."/>
            <person name="Chaparro C."/>
            <person name="Chia J.-M."/>
            <person name="Deragon J.-M."/>
            <person name="Estill J.C."/>
            <person name="Fu Y."/>
            <person name="Jeddeloh J.A."/>
            <person name="Han Y."/>
            <person name="Lee H."/>
            <person name="Li P."/>
            <person name="Lisch D.R."/>
            <person name="Liu S."/>
            <person name="Liu Z."/>
            <person name="Nagel D.H."/>
            <person name="McCann M.C."/>
            <person name="SanMiguel P."/>
            <person name="Myers A.M."/>
            <person name="Nettleton D."/>
            <person name="Nguyen J."/>
            <person name="Penning B.W."/>
            <person name="Ponnala L."/>
            <person name="Schneider K.L."/>
            <person name="Schwartz D.C."/>
            <person name="Sharma A."/>
            <person name="Soderlund C."/>
            <person name="Springer N.M."/>
            <person name="Sun Q."/>
            <person name="Wang H."/>
            <person name="Waterman M."/>
            <person name="Westerman R."/>
            <person name="Wolfgruber T.K."/>
            <person name="Yang L."/>
            <person name="Yu Y."/>
            <person name="Zhang L."/>
            <person name="Zhou S."/>
            <person name="Zhu Q."/>
            <person name="Bennetzen J.L."/>
            <person name="Dawe R.K."/>
            <person name="Jiang J."/>
            <person name="Jiang N."/>
            <person name="Presting G.G."/>
            <person name="Wessler S.R."/>
            <person name="Aluru S."/>
            <person name="Martienssen R.A."/>
            <person name="Clifton S.W."/>
            <person name="McCombie W.R."/>
            <person name="Wing R.A."/>
            <person name="Wilson R.K."/>
        </authorList>
    </citation>
    <scope>NUCLEOTIDE SEQUENCE [LARGE SCALE GENOMIC DNA]</scope>
    <source>
        <strain evidence="6">cv. B73</strain>
    </source>
</reference>
<dbReference type="RefSeq" id="XP_008677173.1">
    <property type="nucleotide sequence ID" value="XM_008678951.4"/>
</dbReference>
<organism evidence="4">
    <name type="scientific">Zea mays</name>
    <name type="common">Maize</name>
    <dbReference type="NCBI Taxonomy" id="4577"/>
    <lineage>
        <taxon>Eukaryota</taxon>
        <taxon>Viridiplantae</taxon>
        <taxon>Streptophyta</taxon>
        <taxon>Embryophyta</taxon>
        <taxon>Tracheophyta</taxon>
        <taxon>Spermatophyta</taxon>
        <taxon>Magnoliopsida</taxon>
        <taxon>Liliopsida</taxon>
        <taxon>Poales</taxon>
        <taxon>Poaceae</taxon>
        <taxon>PACMAD clade</taxon>
        <taxon>Panicoideae</taxon>
        <taxon>Andropogonodae</taxon>
        <taxon>Andropogoneae</taxon>
        <taxon>Tripsacinae</taxon>
        <taxon>Zea</taxon>
    </lineage>
</organism>
<dbReference type="PROSITE" id="PS51144">
    <property type="entry name" value="ALPHA_CA_2"/>
    <property type="match status" value="1"/>
</dbReference>
<feature type="chain" id="PRO_5010807968" evidence="2">
    <location>
        <begin position="29"/>
        <end position="315"/>
    </location>
</feature>
<dbReference type="GeneID" id="100280638"/>
<dbReference type="ExpressionAtlas" id="A0A1D6PZC0">
    <property type="expression patterns" value="baseline and differential"/>
</dbReference>
<evidence type="ECO:0000256" key="1">
    <source>
        <dbReference type="SAM" id="MobiDB-lite"/>
    </source>
</evidence>
<feature type="domain" description="Alpha-carbonic anhydrase" evidence="3">
    <location>
        <begin position="36"/>
        <end position="287"/>
    </location>
</feature>
<protein>
    <submittedName>
        <fullName evidence="4">Alpha carbonic anhydrase 7</fullName>
    </submittedName>
</protein>
<dbReference type="STRING" id="4577.A0A1D6PZC0"/>
<evidence type="ECO:0007829" key="7">
    <source>
        <dbReference type="PeptideAtlas" id="A0A1D6PZC0"/>
    </source>
</evidence>
<dbReference type="InterPro" id="IPR041891">
    <property type="entry name" value="Alpha_CA_prokaryot-like"/>
</dbReference>
<dbReference type="GO" id="GO:0004089">
    <property type="term" value="F:carbonate dehydratase activity"/>
    <property type="evidence" value="ECO:0007669"/>
    <property type="project" value="InterPro"/>
</dbReference>
<keyword evidence="6" id="KW-1185">Reference proteome</keyword>
<dbReference type="Gene3D" id="3.10.200.10">
    <property type="entry name" value="Alpha carbonic anhydrase"/>
    <property type="match status" value="1"/>
</dbReference>
<dbReference type="OrthoDB" id="429145at2759"/>
<dbReference type="GO" id="GO:0008270">
    <property type="term" value="F:zinc ion binding"/>
    <property type="evidence" value="ECO:0007669"/>
    <property type="project" value="InterPro"/>
</dbReference>
<dbReference type="Pfam" id="PF00194">
    <property type="entry name" value="Carb_anhydrase"/>
    <property type="match status" value="1"/>
</dbReference>
<keyword evidence="2" id="KW-0732">Signal</keyword>
<proteinExistence type="evidence at protein level"/>
<dbReference type="PANTHER" id="PTHR18952:SF260">
    <property type="entry name" value="ALPHA CARBONIC ANHYDRASE 7"/>
    <property type="match status" value="1"/>
</dbReference>
<dbReference type="SMR" id="A0A1D6PZC0"/>
<sequence>MGHLRGLTAARLLAAAFLLSVAVPAARAQEETEHEEEFSYVVGDENGPEHWGSIKAEWGNCSAGRMQSPIDLSHERVSLVRSLGYLTHSYRPAEAAIANRGHDIMVRFKGDAGFLVINGTAYYLKQMHWHSPTEHTVDGRRYDMELHLVHESSANKAAVIGMLYEIGAEDPFLQALEPSIHRIADRQDREEAIGVVDPRRARGRASVYYRYVGSLTTPPCTEGVIWTVVKRVSGRGPAAQFSSPNSNQTASFDRSSAPCPGTSWSCSGKPCTTAWRRTRGRFRTSTTGTSASSAQSHTSTTSTSYGIGCTVQQRA</sequence>
<keyword evidence="7" id="KW-1267">Proteomics identification</keyword>
<evidence type="ECO:0000313" key="4">
    <source>
        <dbReference type="EMBL" id="AQK51771.1"/>
    </source>
</evidence>
<dbReference type="SMART" id="SM01057">
    <property type="entry name" value="Carb_anhydrase"/>
    <property type="match status" value="1"/>
</dbReference>
<dbReference type="EnsemblPlants" id="Zm00001eb176620_T001">
    <property type="protein sequence ID" value="Zm00001eb176620_P001"/>
    <property type="gene ID" value="Zm00001eb176620"/>
</dbReference>
<reference evidence="4" key="2">
    <citation type="submission" date="2015-12" db="EMBL/GenBank/DDBJ databases">
        <title>Update maize B73 reference genome by single molecule sequencing technologies.</title>
        <authorList>
            <consortium name="Maize Genome Sequencing Project"/>
            <person name="Ware D."/>
        </authorList>
    </citation>
    <scope>NUCLEOTIDE SEQUENCE</scope>
    <source>
        <tissue evidence="4">Seedling</tissue>
    </source>
</reference>
<dbReference type="CDD" id="cd03124">
    <property type="entry name" value="alpha_CA_prokaryotic_like"/>
    <property type="match status" value="1"/>
</dbReference>
<dbReference type="SUPFAM" id="SSF51069">
    <property type="entry name" value="Carbonic anhydrase"/>
    <property type="match status" value="1"/>
</dbReference>
<name>A0A1D6PZC0_MAIZE</name>
<evidence type="ECO:0000256" key="2">
    <source>
        <dbReference type="SAM" id="SignalP"/>
    </source>
</evidence>
<evidence type="ECO:0000313" key="6">
    <source>
        <dbReference type="Proteomes" id="UP000007305"/>
    </source>
</evidence>
<gene>
    <name evidence="5" type="primary">LOC100280638</name>
    <name evidence="4" type="ORF">ZEAMMB73_Zm00001d050011</name>
</gene>
<dbReference type="AlphaFoldDB" id="A0A1D6PZC0"/>
<accession>A0A1D6PZC0</accession>